<sequence>MAGYKPKVISLTKRPGHSFGFYLRVEHAVEGHLIRCLEMGGPAELSGMKDGDRVLQVNGTPVDELTHSEVVDMIRNSGASVTFHTLDEASYMEAKAAGVNLSDRRSTPVANGSAKQPLKPKLCYLVKSSSGYGFSIRSAKNEDGLFMTEVIPGGVADRAGVRANDRLLEINGENVEGSTHDQVVAKMKLAGSSIMLLLADEETHRHYKNRQEKIAAWFATAQHLPHKPRIIEMTRGSDGYGFLLEQEKNRKGKATRHFMKDIERGSPADRAGLQEMDRLVAVDGEEVQSCSHEQVVDKMRQRGNACRLLVVDKVTDQMYKLGGVSPMVFLGEMKDSNPPPSYIEALNLPSPAQQATPEQSRQEELKPKLCKMEKDSSGYGFHLNSLQGVFGHYIKEVVKGGAADTAGLQDNDIVVEVDGVNVEERSHEEAVAIIRGSGSSLEMLVADKSVYDHFKAKGVTITRLLLGQTSYAQVHTADTHEEHGEREEARPQTPTEPARERTTSTSSEDSSDERL</sequence>
<dbReference type="GO" id="GO:0043495">
    <property type="term" value="F:protein-membrane adaptor activity"/>
    <property type="evidence" value="ECO:0007669"/>
    <property type="project" value="TreeGrafter"/>
</dbReference>
<evidence type="ECO:0000256" key="1">
    <source>
        <dbReference type="ARBA" id="ARBA00022737"/>
    </source>
</evidence>
<dbReference type="SUPFAM" id="SSF50156">
    <property type="entry name" value="PDZ domain-like"/>
    <property type="match status" value="4"/>
</dbReference>
<reference evidence="5" key="2">
    <citation type="submission" date="2025-08" db="UniProtKB">
        <authorList>
            <consortium name="Ensembl"/>
        </authorList>
    </citation>
    <scope>IDENTIFICATION</scope>
</reference>
<dbReference type="Ensembl" id="ENSGACT00000004721.2">
    <property type="protein sequence ID" value="ENSGACP00000004707.2"/>
    <property type="gene ID" value="ENSGACG00000003593.2"/>
</dbReference>
<evidence type="ECO:0000256" key="3">
    <source>
        <dbReference type="SAM" id="MobiDB-lite"/>
    </source>
</evidence>
<dbReference type="InterPro" id="IPR036034">
    <property type="entry name" value="PDZ_sf"/>
</dbReference>
<dbReference type="PROSITE" id="PS50106">
    <property type="entry name" value="PDZ"/>
    <property type="match status" value="4"/>
</dbReference>
<dbReference type="PANTHER" id="PTHR14191">
    <property type="entry name" value="PDZ DOMAIN CONTAINING PROTEIN"/>
    <property type="match status" value="1"/>
</dbReference>
<feature type="domain" description="PDZ" evidence="4">
    <location>
        <begin position="8"/>
        <end position="89"/>
    </location>
</feature>
<dbReference type="GO" id="GO:0072659">
    <property type="term" value="P:protein localization to plasma membrane"/>
    <property type="evidence" value="ECO:0007669"/>
    <property type="project" value="TreeGrafter"/>
</dbReference>
<feature type="region of interest" description="Disordered" evidence="3">
    <location>
        <begin position="474"/>
        <end position="515"/>
    </location>
</feature>
<evidence type="ECO:0000256" key="2">
    <source>
        <dbReference type="ARBA" id="ARBA00038110"/>
    </source>
</evidence>
<comment type="similarity">
    <text evidence="2">Belongs to the NHER family.</text>
</comment>
<keyword evidence="1" id="KW-0677">Repeat</keyword>
<feature type="domain" description="PDZ" evidence="4">
    <location>
        <begin position="230"/>
        <end position="314"/>
    </location>
</feature>
<feature type="domain" description="PDZ" evidence="4">
    <location>
        <begin position="122"/>
        <end position="202"/>
    </location>
</feature>
<feature type="domain" description="PDZ" evidence="4">
    <location>
        <begin position="369"/>
        <end position="449"/>
    </location>
</feature>
<protein>
    <submittedName>
        <fullName evidence="5">PDZ domain containing 1</fullName>
    </submittedName>
</protein>
<dbReference type="OMA" id="ISPCLYY"/>
<dbReference type="GO" id="GO:0016324">
    <property type="term" value="C:apical plasma membrane"/>
    <property type="evidence" value="ECO:0007669"/>
    <property type="project" value="TreeGrafter"/>
</dbReference>
<dbReference type="PANTHER" id="PTHR14191:SF6">
    <property type="entry name" value="NA(+)_H(+) EXCHANGE REGULATORY COFACTOR NHE-RF3-RELATED"/>
    <property type="match status" value="1"/>
</dbReference>
<accession>G3NH99</accession>
<organism evidence="5 6">
    <name type="scientific">Gasterosteus aculeatus aculeatus</name>
    <name type="common">three-spined stickleback</name>
    <dbReference type="NCBI Taxonomy" id="481459"/>
    <lineage>
        <taxon>Eukaryota</taxon>
        <taxon>Metazoa</taxon>
        <taxon>Chordata</taxon>
        <taxon>Craniata</taxon>
        <taxon>Vertebrata</taxon>
        <taxon>Euteleostomi</taxon>
        <taxon>Actinopterygii</taxon>
        <taxon>Neopterygii</taxon>
        <taxon>Teleostei</taxon>
        <taxon>Neoteleostei</taxon>
        <taxon>Acanthomorphata</taxon>
        <taxon>Eupercaria</taxon>
        <taxon>Perciformes</taxon>
        <taxon>Cottioidei</taxon>
        <taxon>Gasterosteales</taxon>
        <taxon>Gasterosteidae</taxon>
        <taxon>Gasterosteus</taxon>
    </lineage>
</organism>
<dbReference type="Proteomes" id="UP000007635">
    <property type="component" value="Chromosome XVI"/>
</dbReference>
<dbReference type="CDD" id="cd06768">
    <property type="entry name" value="PDZ_NHERF-like"/>
    <property type="match status" value="4"/>
</dbReference>
<evidence type="ECO:0000313" key="6">
    <source>
        <dbReference type="Proteomes" id="UP000007635"/>
    </source>
</evidence>
<feature type="compositionally biased region" description="Basic and acidic residues" evidence="3">
    <location>
        <begin position="477"/>
        <end position="490"/>
    </location>
</feature>
<dbReference type="FunCoup" id="G3NH99">
    <property type="interactions" value="645"/>
</dbReference>
<dbReference type="Gene3D" id="2.30.42.10">
    <property type="match status" value="4"/>
</dbReference>
<dbReference type="Bgee" id="ENSGACG00000003593">
    <property type="expression patterns" value="Expressed in intestinal epithelial cell and 2 other cell types or tissues"/>
</dbReference>
<dbReference type="InterPro" id="IPR001478">
    <property type="entry name" value="PDZ"/>
</dbReference>
<reference evidence="5 6" key="1">
    <citation type="journal article" date="2021" name="G3 (Bethesda)">
        <title>Improved contiguity of the threespine stickleback genome using long-read sequencing.</title>
        <authorList>
            <person name="Nath S."/>
            <person name="Shaw D.E."/>
            <person name="White M.A."/>
        </authorList>
    </citation>
    <scope>NUCLEOTIDE SEQUENCE [LARGE SCALE GENOMIC DNA]</scope>
    <source>
        <strain evidence="5 6">Lake Benthic</strain>
    </source>
</reference>
<dbReference type="STRING" id="69293.ENSGACP00000004707"/>
<proteinExistence type="inferred from homology"/>
<dbReference type="AlphaFoldDB" id="G3NH99"/>
<keyword evidence="6" id="KW-1185">Reference proteome</keyword>
<dbReference type="InterPro" id="IPR051067">
    <property type="entry name" value="NHER"/>
</dbReference>
<dbReference type="Pfam" id="PF00595">
    <property type="entry name" value="PDZ"/>
    <property type="match status" value="4"/>
</dbReference>
<reference evidence="5" key="3">
    <citation type="submission" date="2025-09" db="UniProtKB">
        <authorList>
            <consortium name="Ensembl"/>
        </authorList>
    </citation>
    <scope>IDENTIFICATION</scope>
</reference>
<name>G3NH99_GASAC</name>
<dbReference type="SMART" id="SM00228">
    <property type="entry name" value="PDZ"/>
    <property type="match status" value="4"/>
</dbReference>
<dbReference type="InParanoid" id="G3NH99"/>
<dbReference type="GO" id="GO:0005102">
    <property type="term" value="F:signaling receptor binding"/>
    <property type="evidence" value="ECO:0007669"/>
    <property type="project" value="TreeGrafter"/>
</dbReference>
<evidence type="ECO:0000313" key="5">
    <source>
        <dbReference type="Ensembl" id="ENSGACP00000004707.2"/>
    </source>
</evidence>
<dbReference type="eggNOG" id="KOG3528">
    <property type="taxonomic scope" value="Eukaryota"/>
</dbReference>
<dbReference type="GeneTree" id="ENSGT00950000182849"/>
<evidence type="ECO:0000259" key="4">
    <source>
        <dbReference type="PROSITE" id="PS50106"/>
    </source>
</evidence>